<dbReference type="InterPro" id="IPR039461">
    <property type="entry name" value="Peptidase_M49"/>
</dbReference>
<evidence type="ECO:0000256" key="2">
    <source>
        <dbReference type="ARBA" id="ARBA00022801"/>
    </source>
</evidence>
<dbReference type="AlphaFoldDB" id="A0AA39U323"/>
<dbReference type="Proteomes" id="UP001174934">
    <property type="component" value="Unassembled WGS sequence"/>
</dbReference>
<evidence type="ECO:0000256" key="1">
    <source>
        <dbReference type="ARBA" id="ARBA00022723"/>
    </source>
</evidence>
<dbReference type="PANTHER" id="PTHR23422">
    <property type="entry name" value="DIPEPTIDYL PEPTIDASE III-RELATED"/>
    <property type="match status" value="1"/>
</dbReference>
<evidence type="ECO:0000313" key="4">
    <source>
        <dbReference type="Proteomes" id="UP001174934"/>
    </source>
</evidence>
<comment type="caution">
    <text evidence="3">The sequence shown here is derived from an EMBL/GenBank/DDBJ whole genome shotgun (WGS) entry which is preliminary data.</text>
</comment>
<gene>
    <name evidence="3" type="ORF">B0T17DRAFT_621251</name>
</gene>
<keyword evidence="1" id="KW-0479">Metal-binding</keyword>
<accession>A0AA39U323</accession>
<evidence type="ECO:0000313" key="3">
    <source>
        <dbReference type="EMBL" id="KAK0609960.1"/>
    </source>
</evidence>
<keyword evidence="4" id="KW-1185">Reference proteome</keyword>
<name>A0AA39U323_9PEZI</name>
<proteinExistence type="predicted"/>
<dbReference type="EMBL" id="JAULSR010000011">
    <property type="protein sequence ID" value="KAK0609960.1"/>
    <property type="molecule type" value="Genomic_DNA"/>
</dbReference>
<dbReference type="GO" id="GO:0008239">
    <property type="term" value="F:dipeptidyl-peptidase activity"/>
    <property type="evidence" value="ECO:0007669"/>
    <property type="project" value="TreeGrafter"/>
</dbReference>
<protein>
    <submittedName>
        <fullName evidence="3">Peptidase family M49-domain-containing protein</fullName>
    </submittedName>
</protein>
<dbReference type="PANTHER" id="PTHR23422:SF11">
    <property type="entry name" value="DIPEPTIDYL PEPTIDASE 3"/>
    <property type="match status" value="1"/>
</dbReference>
<dbReference type="Gene3D" id="3.30.540.30">
    <property type="match status" value="2"/>
</dbReference>
<keyword evidence="2" id="KW-0378">Hydrolase</keyword>
<organism evidence="3 4">
    <name type="scientific">Bombardia bombarda</name>
    <dbReference type="NCBI Taxonomy" id="252184"/>
    <lineage>
        <taxon>Eukaryota</taxon>
        <taxon>Fungi</taxon>
        <taxon>Dikarya</taxon>
        <taxon>Ascomycota</taxon>
        <taxon>Pezizomycotina</taxon>
        <taxon>Sordariomycetes</taxon>
        <taxon>Sordariomycetidae</taxon>
        <taxon>Sordariales</taxon>
        <taxon>Lasiosphaeriaceae</taxon>
        <taxon>Bombardia</taxon>
    </lineage>
</organism>
<sequence>MGHYIDYFKTGDVHAFCKAQATWVTDISPRIEHIIGFIESYRDPSGLRCEWQSMVSISDPEETSKLEGLVQNAAKFIRLLLWAAPGGENGGLGPFESSTFTAPNITVVHALAFCSSTVRDGCNLPNIREDHGGKNIVFSNRLVIKADANPLSTFVHPSEAQTLKDHGGIVYSIKNAIHELLGHGSGRMLRESRPGVFNFDKDKPPTNPLTGKPIQTWYKGADTWITVFEDLANTMEECRATVVSYYLPDEKEILELFGFHDSDALEGAETPAANRDFAIFKYLLLHGEGVFKVDYDASANTVQVSVDRSKTVSHGKPALGQLALRLHVWRSIADVESLKAFYVSLTAVDGEHEAWRQAVMSAGGEDDLVSSTAVRTDAGGKIVQANTFLKDDSEVELRIYEATNEGLIRSFVEREV</sequence>
<reference evidence="3" key="1">
    <citation type="submission" date="2023-06" db="EMBL/GenBank/DDBJ databases">
        <title>Genome-scale phylogeny and comparative genomics of the fungal order Sordariales.</title>
        <authorList>
            <consortium name="Lawrence Berkeley National Laboratory"/>
            <person name="Hensen N."/>
            <person name="Bonometti L."/>
            <person name="Westerberg I."/>
            <person name="Brannstrom I.O."/>
            <person name="Guillou S."/>
            <person name="Cros-Aarteil S."/>
            <person name="Calhoun S."/>
            <person name="Haridas S."/>
            <person name="Kuo A."/>
            <person name="Mondo S."/>
            <person name="Pangilinan J."/>
            <person name="Riley R."/>
            <person name="LaButti K."/>
            <person name="Andreopoulos B."/>
            <person name="Lipzen A."/>
            <person name="Chen C."/>
            <person name="Yanf M."/>
            <person name="Daum C."/>
            <person name="Ng V."/>
            <person name="Clum A."/>
            <person name="Steindorff A."/>
            <person name="Ohm R."/>
            <person name="Martin F."/>
            <person name="Silar P."/>
            <person name="Natvig D."/>
            <person name="Lalanne C."/>
            <person name="Gautier V."/>
            <person name="Ament-velasquez S.L."/>
            <person name="Kruys A."/>
            <person name="Hutchinson M.I."/>
            <person name="Powell A.J."/>
            <person name="Barry K."/>
            <person name="Miller A.N."/>
            <person name="Grigoriev I.V."/>
            <person name="Debuchy R."/>
            <person name="Gladieux P."/>
            <person name="Thoren M.H."/>
            <person name="Johannesson H."/>
        </authorList>
    </citation>
    <scope>NUCLEOTIDE SEQUENCE</scope>
    <source>
        <strain evidence="3">SMH3391-2</strain>
    </source>
</reference>
<dbReference type="GO" id="GO:0046872">
    <property type="term" value="F:metal ion binding"/>
    <property type="evidence" value="ECO:0007669"/>
    <property type="project" value="UniProtKB-KW"/>
</dbReference>
<dbReference type="GO" id="GO:0005737">
    <property type="term" value="C:cytoplasm"/>
    <property type="evidence" value="ECO:0007669"/>
    <property type="project" value="TreeGrafter"/>
</dbReference>
<dbReference type="Pfam" id="PF03571">
    <property type="entry name" value="Peptidase_M49"/>
    <property type="match status" value="2"/>
</dbReference>